<keyword evidence="3" id="KW-0479">Metal-binding</keyword>
<dbReference type="Proteomes" id="UP001321473">
    <property type="component" value="Unassembled WGS sequence"/>
</dbReference>
<name>A0AAQ4FK30_AMBAM</name>
<comment type="similarity">
    <text evidence="1">Belongs to the cytochrome P450 family.</text>
</comment>
<dbReference type="PANTHER" id="PTHR24302:SF15">
    <property type="entry name" value="FATTY-ACID PEROXYGENASE"/>
    <property type="match status" value="1"/>
</dbReference>
<keyword evidence="6" id="KW-0503">Monooxygenase</keyword>
<dbReference type="EMBL" id="JARKHS020002126">
    <property type="protein sequence ID" value="KAK8787085.1"/>
    <property type="molecule type" value="Genomic_DNA"/>
</dbReference>
<dbReference type="AlphaFoldDB" id="A0AAQ4FK30"/>
<dbReference type="GO" id="GO:0008395">
    <property type="term" value="F:steroid hydroxylase activity"/>
    <property type="evidence" value="ECO:0007669"/>
    <property type="project" value="TreeGrafter"/>
</dbReference>
<evidence type="ECO:0000256" key="5">
    <source>
        <dbReference type="ARBA" id="ARBA00023004"/>
    </source>
</evidence>
<dbReference type="GO" id="GO:0020037">
    <property type="term" value="F:heme binding"/>
    <property type="evidence" value="ECO:0007669"/>
    <property type="project" value="InterPro"/>
</dbReference>
<dbReference type="InterPro" id="IPR050705">
    <property type="entry name" value="Cytochrome_P450_3A"/>
</dbReference>
<dbReference type="GO" id="GO:0005506">
    <property type="term" value="F:iron ion binding"/>
    <property type="evidence" value="ECO:0007669"/>
    <property type="project" value="InterPro"/>
</dbReference>
<evidence type="ECO:0000256" key="2">
    <source>
        <dbReference type="ARBA" id="ARBA00022617"/>
    </source>
</evidence>
<accession>A0AAQ4FK30</accession>
<proteinExistence type="inferred from homology"/>
<keyword evidence="5" id="KW-0408">Iron</keyword>
<evidence type="ECO:0008006" key="9">
    <source>
        <dbReference type="Google" id="ProtNLM"/>
    </source>
</evidence>
<evidence type="ECO:0000313" key="8">
    <source>
        <dbReference type="Proteomes" id="UP001321473"/>
    </source>
</evidence>
<dbReference type="GO" id="GO:0016705">
    <property type="term" value="F:oxidoreductase activity, acting on paired donors, with incorporation or reduction of molecular oxygen"/>
    <property type="evidence" value="ECO:0007669"/>
    <property type="project" value="InterPro"/>
</dbReference>
<evidence type="ECO:0000256" key="1">
    <source>
        <dbReference type="ARBA" id="ARBA00010617"/>
    </source>
</evidence>
<gene>
    <name evidence="7" type="ORF">V5799_023140</name>
</gene>
<reference evidence="7 8" key="1">
    <citation type="journal article" date="2023" name="Arcadia Sci">
        <title>De novo assembly of a long-read Amblyomma americanum tick genome.</title>
        <authorList>
            <person name="Chou S."/>
            <person name="Poskanzer K.E."/>
            <person name="Rollins M."/>
            <person name="Thuy-Boun P.S."/>
        </authorList>
    </citation>
    <scope>NUCLEOTIDE SEQUENCE [LARGE SCALE GENOMIC DNA]</scope>
    <source>
        <strain evidence="7">F_SG_1</strain>
        <tissue evidence="7">Salivary glands</tissue>
    </source>
</reference>
<sequence length="287" mass="32167">MADVEIWQKVRPASIPAFSTANLRKMISLIEDCALLTTEHIKGVASREEDIDLKQRSPHSLLLTRQRFFWDYTLDVTARCVFATKLDSHSDKENEFVTRSKQILGKGVTPRLLLIIIFPKFAKKIGLSLLPPGALQFFRNVLKSIVKNKADEQGENLFGLLMKGHEERGGTSPEGSTDRDNRLFNLDSEIEGGTPAATKHKLTEEEAMAQCILFFLAGQEKAASAIAFTLYLLAIHPDVQEKLRKEVDECFAAHGNSAVDICMSNQVVFRCECLCMFLKNSLNFVSE</sequence>
<dbReference type="InterPro" id="IPR036396">
    <property type="entry name" value="Cyt_P450_sf"/>
</dbReference>
<dbReference type="Pfam" id="PF00067">
    <property type="entry name" value="p450"/>
    <property type="match status" value="1"/>
</dbReference>
<protein>
    <recommendedName>
        <fullName evidence="9">Cytochrome</fullName>
    </recommendedName>
</protein>
<evidence type="ECO:0000313" key="7">
    <source>
        <dbReference type="EMBL" id="KAK8787085.1"/>
    </source>
</evidence>
<evidence type="ECO:0000256" key="3">
    <source>
        <dbReference type="ARBA" id="ARBA00022723"/>
    </source>
</evidence>
<dbReference type="SUPFAM" id="SSF48264">
    <property type="entry name" value="Cytochrome P450"/>
    <property type="match status" value="1"/>
</dbReference>
<keyword evidence="4" id="KW-0560">Oxidoreductase</keyword>
<organism evidence="7 8">
    <name type="scientific">Amblyomma americanum</name>
    <name type="common">Lone star tick</name>
    <dbReference type="NCBI Taxonomy" id="6943"/>
    <lineage>
        <taxon>Eukaryota</taxon>
        <taxon>Metazoa</taxon>
        <taxon>Ecdysozoa</taxon>
        <taxon>Arthropoda</taxon>
        <taxon>Chelicerata</taxon>
        <taxon>Arachnida</taxon>
        <taxon>Acari</taxon>
        <taxon>Parasitiformes</taxon>
        <taxon>Ixodida</taxon>
        <taxon>Ixodoidea</taxon>
        <taxon>Ixodidae</taxon>
        <taxon>Amblyomminae</taxon>
        <taxon>Amblyomma</taxon>
    </lineage>
</organism>
<evidence type="ECO:0000256" key="6">
    <source>
        <dbReference type="ARBA" id="ARBA00023033"/>
    </source>
</evidence>
<comment type="caution">
    <text evidence="7">The sequence shown here is derived from an EMBL/GenBank/DDBJ whole genome shotgun (WGS) entry which is preliminary data.</text>
</comment>
<dbReference type="Gene3D" id="1.10.630.10">
    <property type="entry name" value="Cytochrome P450"/>
    <property type="match status" value="1"/>
</dbReference>
<dbReference type="PANTHER" id="PTHR24302">
    <property type="entry name" value="CYTOCHROME P450 FAMILY 3"/>
    <property type="match status" value="1"/>
</dbReference>
<keyword evidence="8" id="KW-1185">Reference proteome</keyword>
<dbReference type="InterPro" id="IPR001128">
    <property type="entry name" value="Cyt_P450"/>
</dbReference>
<keyword evidence="2" id="KW-0349">Heme</keyword>
<evidence type="ECO:0000256" key="4">
    <source>
        <dbReference type="ARBA" id="ARBA00023002"/>
    </source>
</evidence>